<dbReference type="PRINTS" id="PR00040">
    <property type="entry name" value="HTHMERR"/>
</dbReference>
<feature type="domain" description="HTH merR-type" evidence="2">
    <location>
        <begin position="11"/>
        <end position="80"/>
    </location>
</feature>
<dbReference type="InterPro" id="IPR000551">
    <property type="entry name" value="MerR-type_HTH_dom"/>
</dbReference>
<keyword evidence="1" id="KW-0238">DNA-binding</keyword>
<keyword evidence="4" id="KW-1185">Reference proteome</keyword>
<dbReference type="PROSITE" id="PS50937">
    <property type="entry name" value="HTH_MERR_2"/>
    <property type="match status" value="1"/>
</dbReference>
<reference evidence="3 4" key="1">
    <citation type="submission" date="2018-03" db="EMBL/GenBank/DDBJ databases">
        <title>Aerobic endospore-forming bacteria genome sequencing and assembly.</title>
        <authorList>
            <person name="Cavalcante D.A."/>
            <person name="Driks A."/>
            <person name="Putonti C."/>
            <person name="De-Souza M.T."/>
        </authorList>
    </citation>
    <scope>NUCLEOTIDE SEQUENCE [LARGE SCALE GENOMIC DNA]</scope>
    <source>
        <strain evidence="3 4">SDF0028</strain>
    </source>
</reference>
<dbReference type="EMBL" id="SADY01000006">
    <property type="protein sequence ID" value="TQR43578.1"/>
    <property type="molecule type" value="Genomic_DNA"/>
</dbReference>
<organism evidence="3 4">
    <name type="scientific">Paenibacillus popilliae</name>
    <name type="common">Bacillus popilliae</name>
    <dbReference type="NCBI Taxonomy" id="78057"/>
    <lineage>
        <taxon>Bacteria</taxon>
        <taxon>Bacillati</taxon>
        <taxon>Bacillota</taxon>
        <taxon>Bacilli</taxon>
        <taxon>Bacillales</taxon>
        <taxon>Paenibacillaceae</taxon>
        <taxon>Paenibacillus</taxon>
    </lineage>
</organism>
<evidence type="ECO:0000313" key="3">
    <source>
        <dbReference type="EMBL" id="TQR43578.1"/>
    </source>
</evidence>
<dbReference type="Gene3D" id="1.10.1660.10">
    <property type="match status" value="1"/>
</dbReference>
<dbReference type="CDD" id="cd01106">
    <property type="entry name" value="HTH_TipAL-Mta"/>
    <property type="match status" value="1"/>
</dbReference>
<gene>
    <name evidence="3" type="ORF">C7Y44_20790</name>
</gene>
<evidence type="ECO:0000259" key="2">
    <source>
        <dbReference type="PROSITE" id="PS50937"/>
    </source>
</evidence>
<dbReference type="InterPro" id="IPR047057">
    <property type="entry name" value="MerR_fam"/>
</dbReference>
<proteinExistence type="predicted"/>
<protein>
    <submittedName>
        <fullName evidence="3">MerR family transcriptional regulator</fullName>
    </submittedName>
</protein>
<dbReference type="Pfam" id="PF13411">
    <property type="entry name" value="MerR_1"/>
    <property type="match status" value="1"/>
</dbReference>
<evidence type="ECO:0000313" key="4">
    <source>
        <dbReference type="Proteomes" id="UP000316208"/>
    </source>
</evidence>
<dbReference type="SUPFAM" id="SSF46955">
    <property type="entry name" value="Putative DNA-binding domain"/>
    <property type="match status" value="1"/>
</dbReference>
<dbReference type="Proteomes" id="UP000316208">
    <property type="component" value="Unassembled WGS sequence"/>
</dbReference>
<accession>A0ABY3ALE5</accession>
<comment type="caution">
    <text evidence="3">The sequence shown here is derived from an EMBL/GenBank/DDBJ whole genome shotgun (WGS) entry which is preliminary data.</text>
</comment>
<evidence type="ECO:0000256" key="1">
    <source>
        <dbReference type="ARBA" id="ARBA00023125"/>
    </source>
</evidence>
<sequence>MQEVEDLEEQQYAIGQLAELCGTTVRTIQYYDNIGLLASQRSRGSNKRIYRERDLVKLQQILFYKDLGFNLKEIQEQCLAYENEGDLKLILRRQSNLLFTKEMEFRSDRAFIDAMVSCMENSDSINVEMIMELTLNKRKHLLLDYINMNLPKEARAIFEQHVQNDQAAIQVYWQWKGLTLEAYMLMINGIHPVSDAGYSLGKRWDSFVRYATKEKQEMREAYRISYEEKEHWPEEDRFLTEYCEHFIEEAHRHFLGSGERKNEEEK</sequence>
<dbReference type="PANTHER" id="PTHR30204">
    <property type="entry name" value="REDOX-CYCLING DRUG-SENSING TRANSCRIPTIONAL ACTIVATOR SOXR"/>
    <property type="match status" value="1"/>
</dbReference>
<name>A0ABY3ALE5_PAEPP</name>
<dbReference type="InterPro" id="IPR009061">
    <property type="entry name" value="DNA-bd_dom_put_sf"/>
</dbReference>
<dbReference type="SMART" id="SM00422">
    <property type="entry name" value="HTH_MERR"/>
    <property type="match status" value="1"/>
</dbReference>
<dbReference type="PANTHER" id="PTHR30204:SF90">
    <property type="entry name" value="HTH-TYPE TRANSCRIPTIONAL ACTIVATOR MTA"/>
    <property type="match status" value="1"/>
</dbReference>